<reference evidence="2 3" key="1">
    <citation type="journal article" date="2019" name="Genome Biol. Evol.">
        <title>Insights into the evolution of the New World diploid cottons (Gossypium, subgenus Houzingenia) based on genome sequencing.</title>
        <authorList>
            <person name="Grover C.E."/>
            <person name="Arick M.A. 2nd"/>
            <person name="Thrash A."/>
            <person name="Conover J.L."/>
            <person name="Sanders W.S."/>
            <person name="Peterson D.G."/>
            <person name="Frelichowski J.E."/>
            <person name="Scheffler J.A."/>
            <person name="Scheffler B.E."/>
            <person name="Wendel J.F."/>
        </authorList>
    </citation>
    <scope>NUCLEOTIDE SEQUENCE [LARGE SCALE GENOMIC DNA]</scope>
    <source>
        <strain evidence="2">57</strain>
        <tissue evidence="2">Leaf</tissue>
    </source>
</reference>
<accession>A0A7J8U557</accession>
<evidence type="ECO:0000313" key="2">
    <source>
        <dbReference type="EMBL" id="MBA0645628.1"/>
    </source>
</evidence>
<proteinExistence type="predicted"/>
<keyword evidence="1" id="KW-0732">Signal</keyword>
<sequence>MMITTNQGMVMVVVVVELVNVVAELETAAIQAFDFLCMQKMASDFLAKYIFMAMNRVGSGTGLIVQRVEFFHESEERSHRTDTFFMLRKQMVSKA</sequence>
<evidence type="ECO:0000313" key="3">
    <source>
        <dbReference type="Proteomes" id="UP000593573"/>
    </source>
</evidence>
<gene>
    <name evidence="2" type="ORF">Goklo_013696</name>
</gene>
<dbReference type="AlphaFoldDB" id="A0A7J8U557"/>
<feature type="signal peptide" evidence="1">
    <location>
        <begin position="1"/>
        <end position="23"/>
    </location>
</feature>
<keyword evidence="3" id="KW-1185">Reference proteome</keyword>
<name>A0A7J8U557_9ROSI</name>
<dbReference type="Proteomes" id="UP000593573">
    <property type="component" value="Unassembled WGS sequence"/>
</dbReference>
<feature type="chain" id="PRO_5029629479" evidence="1">
    <location>
        <begin position="24"/>
        <end position="95"/>
    </location>
</feature>
<dbReference type="EMBL" id="JABFAB010000004">
    <property type="protein sequence ID" value="MBA0645628.1"/>
    <property type="molecule type" value="Genomic_DNA"/>
</dbReference>
<protein>
    <submittedName>
        <fullName evidence="2">Uncharacterized protein</fullName>
    </submittedName>
</protein>
<dbReference type="OrthoDB" id="196131at2759"/>
<feature type="non-terminal residue" evidence="2">
    <location>
        <position position="95"/>
    </location>
</feature>
<comment type="caution">
    <text evidence="2">The sequence shown here is derived from an EMBL/GenBank/DDBJ whole genome shotgun (WGS) entry which is preliminary data.</text>
</comment>
<organism evidence="2 3">
    <name type="scientific">Gossypium klotzschianum</name>
    <dbReference type="NCBI Taxonomy" id="34286"/>
    <lineage>
        <taxon>Eukaryota</taxon>
        <taxon>Viridiplantae</taxon>
        <taxon>Streptophyta</taxon>
        <taxon>Embryophyta</taxon>
        <taxon>Tracheophyta</taxon>
        <taxon>Spermatophyta</taxon>
        <taxon>Magnoliopsida</taxon>
        <taxon>eudicotyledons</taxon>
        <taxon>Gunneridae</taxon>
        <taxon>Pentapetalae</taxon>
        <taxon>rosids</taxon>
        <taxon>malvids</taxon>
        <taxon>Malvales</taxon>
        <taxon>Malvaceae</taxon>
        <taxon>Malvoideae</taxon>
        <taxon>Gossypium</taxon>
    </lineage>
</organism>
<evidence type="ECO:0000256" key="1">
    <source>
        <dbReference type="SAM" id="SignalP"/>
    </source>
</evidence>